<evidence type="ECO:0000313" key="3">
    <source>
        <dbReference type="Proteomes" id="UP000299102"/>
    </source>
</evidence>
<dbReference type="Proteomes" id="UP000299102">
    <property type="component" value="Unassembled WGS sequence"/>
</dbReference>
<evidence type="ECO:0000313" key="2">
    <source>
        <dbReference type="EMBL" id="GBP25056.1"/>
    </source>
</evidence>
<proteinExistence type="predicted"/>
<organism evidence="2 3">
    <name type="scientific">Eumeta variegata</name>
    <name type="common">Bagworm moth</name>
    <name type="synonym">Eumeta japonica</name>
    <dbReference type="NCBI Taxonomy" id="151549"/>
    <lineage>
        <taxon>Eukaryota</taxon>
        <taxon>Metazoa</taxon>
        <taxon>Ecdysozoa</taxon>
        <taxon>Arthropoda</taxon>
        <taxon>Hexapoda</taxon>
        <taxon>Insecta</taxon>
        <taxon>Pterygota</taxon>
        <taxon>Neoptera</taxon>
        <taxon>Endopterygota</taxon>
        <taxon>Lepidoptera</taxon>
        <taxon>Glossata</taxon>
        <taxon>Ditrysia</taxon>
        <taxon>Tineoidea</taxon>
        <taxon>Psychidae</taxon>
        <taxon>Oiketicinae</taxon>
        <taxon>Eumeta</taxon>
    </lineage>
</organism>
<evidence type="ECO:0000256" key="1">
    <source>
        <dbReference type="SAM" id="MobiDB-lite"/>
    </source>
</evidence>
<dbReference type="AlphaFoldDB" id="A0A4C1UGH3"/>
<name>A0A4C1UGH3_EUMVA</name>
<sequence>MQIPRTCCRRGRGWWAAGRGPRSGQRDHGASALGADKSLPNRRTSKLRRDKERPPRRRMDEHDAELPMRSAVMRRVIKKFVPRAVRYESSGSAFRVGRRRARSAGRATTCAIIIFNEFDVL</sequence>
<reference evidence="2 3" key="1">
    <citation type="journal article" date="2019" name="Commun. Biol.">
        <title>The bagworm genome reveals a unique fibroin gene that provides high tensile strength.</title>
        <authorList>
            <person name="Kono N."/>
            <person name="Nakamura H."/>
            <person name="Ohtoshi R."/>
            <person name="Tomita M."/>
            <person name="Numata K."/>
            <person name="Arakawa K."/>
        </authorList>
    </citation>
    <scope>NUCLEOTIDE SEQUENCE [LARGE SCALE GENOMIC DNA]</scope>
</reference>
<dbReference type="EMBL" id="BGZK01000169">
    <property type="protein sequence ID" value="GBP25056.1"/>
    <property type="molecule type" value="Genomic_DNA"/>
</dbReference>
<feature type="compositionally biased region" description="Basic and acidic residues" evidence="1">
    <location>
        <begin position="47"/>
        <end position="66"/>
    </location>
</feature>
<comment type="caution">
    <text evidence="2">The sequence shown here is derived from an EMBL/GenBank/DDBJ whole genome shotgun (WGS) entry which is preliminary data.</text>
</comment>
<keyword evidence="3" id="KW-1185">Reference proteome</keyword>
<protein>
    <submittedName>
        <fullName evidence="2">Uncharacterized protein</fullName>
    </submittedName>
</protein>
<gene>
    <name evidence="2" type="ORF">EVAR_19536_1</name>
</gene>
<feature type="region of interest" description="Disordered" evidence="1">
    <location>
        <begin position="12"/>
        <end position="66"/>
    </location>
</feature>
<accession>A0A4C1UGH3</accession>